<dbReference type="AlphaFoldDB" id="A0A517ZFW3"/>
<name>A0A517ZFW3_9PLAN</name>
<proteinExistence type="predicted"/>
<evidence type="ECO:0000313" key="3">
    <source>
        <dbReference type="Proteomes" id="UP000320496"/>
    </source>
</evidence>
<accession>A0A517ZFW3</accession>
<reference evidence="2 3" key="1">
    <citation type="submission" date="2019-02" db="EMBL/GenBank/DDBJ databases">
        <title>Deep-cultivation of Planctomycetes and their phenomic and genomic characterization uncovers novel biology.</title>
        <authorList>
            <person name="Wiegand S."/>
            <person name="Jogler M."/>
            <person name="Boedeker C."/>
            <person name="Pinto D."/>
            <person name="Vollmers J."/>
            <person name="Rivas-Marin E."/>
            <person name="Kohn T."/>
            <person name="Peeters S.H."/>
            <person name="Heuer A."/>
            <person name="Rast P."/>
            <person name="Oberbeckmann S."/>
            <person name="Bunk B."/>
            <person name="Jeske O."/>
            <person name="Meyerdierks A."/>
            <person name="Storesund J.E."/>
            <person name="Kallscheuer N."/>
            <person name="Luecker S."/>
            <person name="Lage O.M."/>
            <person name="Pohl T."/>
            <person name="Merkel B.J."/>
            <person name="Hornburger P."/>
            <person name="Mueller R.-W."/>
            <person name="Bruemmer F."/>
            <person name="Labrenz M."/>
            <person name="Spormann A.M."/>
            <person name="Op den Camp H."/>
            <person name="Overmann J."/>
            <person name="Amann R."/>
            <person name="Jetten M.S.M."/>
            <person name="Mascher T."/>
            <person name="Medema M.H."/>
            <person name="Devos D.P."/>
            <person name="Kaster A.-K."/>
            <person name="Ovreas L."/>
            <person name="Rohde M."/>
            <person name="Galperin M.Y."/>
            <person name="Jogler C."/>
        </authorList>
    </citation>
    <scope>NUCLEOTIDE SEQUENCE [LARGE SCALE GENOMIC DNA]</scope>
    <source>
        <strain evidence="2 3">Mal4</strain>
    </source>
</reference>
<protein>
    <submittedName>
        <fullName evidence="2">Uncharacterized protein</fullName>
    </submittedName>
</protein>
<sequence>MPVSSHLRPKHAALIGAISGGLLLMFAVIADWERATRSPDEAWHEALPLGPAIIGACAGAFLGGLFGVSAWLLLAGGRIHPLYLALAGGIVAAVVCTPLHFWYWNLDAPSEEGSGMGPAFHAMGVARLYLHVVLPGSTAAGMVLGASLGIIRWRRNRG</sequence>
<organism evidence="2 3">
    <name type="scientific">Maioricimonas rarisocia</name>
    <dbReference type="NCBI Taxonomy" id="2528026"/>
    <lineage>
        <taxon>Bacteria</taxon>
        <taxon>Pseudomonadati</taxon>
        <taxon>Planctomycetota</taxon>
        <taxon>Planctomycetia</taxon>
        <taxon>Planctomycetales</taxon>
        <taxon>Planctomycetaceae</taxon>
        <taxon>Maioricimonas</taxon>
    </lineage>
</organism>
<dbReference type="KEGG" id="mri:Mal4_56950"/>
<keyword evidence="3" id="KW-1185">Reference proteome</keyword>
<keyword evidence="1" id="KW-1133">Transmembrane helix</keyword>
<feature type="transmembrane region" description="Helical" evidence="1">
    <location>
        <begin position="82"/>
        <end position="104"/>
    </location>
</feature>
<feature type="transmembrane region" description="Helical" evidence="1">
    <location>
        <begin position="128"/>
        <end position="151"/>
    </location>
</feature>
<keyword evidence="1" id="KW-0472">Membrane</keyword>
<feature type="transmembrane region" description="Helical" evidence="1">
    <location>
        <begin position="52"/>
        <end position="75"/>
    </location>
</feature>
<dbReference type="Proteomes" id="UP000320496">
    <property type="component" value="Chromosome"/>
</dbReference>
<gene>
    <name evidence="2" type="ORF">Mal4_56950</name>
</gene>
<evidence type="ECO:0000313" key="2">
    <source>
        <dbReference type="EMBL" id="QDU41329.1"/>
    </source>
</evidence>
<keyword evidence="1" id="KW-0812">Transmembrane</keyword>
<dbReference type="EMBL" id="CP036275">
    <property type="protein sequence ID" value="QDU41329.1"/>
    <property type="molecule type" value="Genomic_DNA"/>
</dbReference>
<dbReference type="RefSeq" id="WP_145372612.1">
    <property type="nucleotide sequence ID" value="NZ_CP036275.1"/>
</dbReference>
<evidence type="ECO:0000256" key="1">
    <source>
        <dbReference type="SAM" id="Phobius"/>
    </source>
</evidence>
<feature type="transmembrane region" description="Helical" evidence="1">
    <location>
        <begin position="12"/>
        <end position="32"/>
    </location>
</feature>